<dbReference type="PANTHER" id="PTHR47957:SF3">
    <property type="entry name" value="ATP-DEPENDENT HELICASE HRQ1"/>
    <property type="match status" value="1"/>
</dbReference>
<evidence type="ECO:0000256" key="3">
    <source>
        <dbReference type="SAM" id="MobiDB-lite"/>
    </source>
</evidence>
<reference evidence="5 6" key="1">
    <citation type="submission" date="2014-02" db="EMBL/GenBank/DDBJ databases">
        <title>The small core and large imbalanced accessory genome model reveals a collaborative survival strategy of Sorangium cellulosum strains in nature.</title>
        <authorList>
            <person name="Han K."/>
            <person name="Peng R."/>
            <person name="Blom J."/>
            <person name="Li Y.-Z."/>
        </authorList>
    </citation>
    <scope>NUCLEOTIDE SEQUENCE [LARGE SCALE GENOMIC DNA]</scope>
    <source>
        <strain evidence="5 6">So0007-03</strain>
    </source>
</reference>
<evidence type="ECO:0000313" key="5">
    <source>
        <dbReference type="EMBL" id="KYG06936.1"/>
    </source>
</evidence>
<dbReference type="GO" id="GO:0043138">
    <property type="term" value="F:3'-5' DNA helicase activity"/>
    <property type="evidence" value="ECO:0007669"/>
    <property type="project" value="TreeGrafter"/>
</dbReference>
<proteinExistence type="predicted"/>
<dbReference type="Pfam" id="PF00271">
    <property type="entry name" value="Helicase_C"/>
    <property type="match status" value="1"/>
</dbReference>
<evidence type="ECO:0000259" key="4">
    <source>
        <dbReference type="PROSITE" id="PS51192"/>
    </source>
</evidence>
<dbReference type="GO" id="GO:0036297">
    <property type="term" value="P:interstrand cross-link repair"/>
    <property type="evidence" value="ECO:0007669"/>
    <property type="project" value="TreeGrafter"/>
</dbReference>
<evidence type="ECO:0000256" key="1">
    <source>
        <dbReference type="ARBA" id="ARBA00022741"/>
    </source>
</evidence>
<feature type="region of interest" description="Disordered" evidence="3">
    <location>
        <begin position="1613"/>
        <end position="1642"/>
    </location>
</feature>
<evidence type="ECO:0000256" key="2">
    <source>
        <dbReference type="ARBA" id="ARBA00022840"/>
    </source>
</evidence>
<keyword evidence="2" id="KW-0067">ATP-binding</keyword>
<keyword evidence="1" id="KW-0547">Nucleotide-binding</keyword>
<name>A0A150TQP5_SORCE</name>
<dbReference type="InterPro" id="IPR027417">
    <property type="entry name" value="P-loop_NTPase"/>
</dbReference>
<dbReference type="GO" id="GO:0003676">
    <property type="term" value="F:nucleic acid binding"/>
    <property type="evidence" value="ECO:0007669"/>
    <property type="project" value="InterPro"/>
</dbReference>
<gene>
    <name evidence="5" type="ORF">BE21_31970</name>
</gene>
<dbReference type="SUPFAM" id="SSF52540">
    <property type="entry name" value="P-loop containing nucleoside triphosphate hydrolases"/>
    <property type="match status" value="2"/>
</dbReference>
<dbReference type="SMART" id="SM00487">
    <property type="entry name" value="DEXDc"/>
    <property type="match status" value="1"/>
</dbReference>
<sequence>MFDPIGGFLRIRELYITYLETAFRIGDVAVSRERRALLETPGALCTAPLLEPLPRYKSVDWRLRELTSLDIGLLAQFTPEARRAFVRLAAAGLFDGDDVRLYRHQASMLERGTRPGQPGIVTSGTGSGKTESFLLPVLAQIIREAKTWPRPADSYLKNAWWHDSDGKPYDTFSSIPPTQRPLKKNPEADPFVPHRNGERRDAAVRCLVLYPMNALVEDQLSRLRKALDSDRARAVLDEEIAGNRIFFGRYTSDTPVTGCNVHPRIASADDYKRRARQLQKLFEEMVQFELTQREVRKRCADPESGLDEDGRFMFPSVDGSELLSRWDMQCHPPDILITNVSMLGAMLNREVDDPIFETTKRWLTSNDDAYFYLVLDELHLQRGASGTEVAYLLRLLLHRLGLSDPKQRHKARILASSASLPVDGEEGARSRAYLWDMFGSFGTWTPAGDCARGPDGWSTAIVPGEPDPEQPKNTVLLPPESFVDFLRRHDGGETEPACSTYSQDPPVQEDAWRAIARALGVAADGNLADVVRASVEESGRRLAAACWSPEDARPRAIAVDELSRALFEGGAQNMDAIRGLLLVRGLGDAFPRWFKAESETNPIAAPSFRLHTFFRSIEGLYAPLDRGASSDAVFRNDSRKIGRLSLERATSTGISDESSKKREPPLRLLEVLYCECCGEIFVGGMRRRRGATEFELLPTEAELDGLPDAAVSQRFEDLSFDQYCLFWPTERTSEPPVADTGSGQSPESWSAARLDPATAVVRVLAPTGSIPADNVRGWLFKRANKQDRHKRTNQHRGTNVPYECPACETDYSPRRIESSSRLSPIRHFRTGFAKTTQLLASDLFHLLKLHSPAPKLVSFSDSRQDAAKAALDVESRHHEDVRRDVLVSELRKAQAALPTPADADARLSELKKLRRDAEDRDDADEERRLFAEMERVRQQKADAGEGTVRIDDILENPRQPRFLGAAESREPLKPLIRAFVSLGIHPVHPAGTRKFKTEADGETRWFDWHELFERRGSTFDWRDDVQEQKWRNDARTKLVEQMQKLVTEIILSRTYFSLEEAGLGYLCLPKSAAGDDARTFESASAFVRVFGDAYRLLDSPYDRTPDPWKDENAIGSTNKVIRFATALWGADARKNLRGVLDRFTAAGHRDGLLATASLRVKLASPDDEFWRCGKCARVHLHRGAEICTRCFDRLPTVSSGKVRDIIAANFLSKRLRRAAADAFRLHCEELTGQTEDGAERQRKFRGILLPGFRPKRDADRKKVYDENGDEVLVPDPFFLPEREEIDLLAVTTTMEVGIDIGPLQAVLQANMPPQRFNYQQRVGRAGRRRQAHSFVLTVCRTKSHDLYYFREPRRITGDVPPPPFLTKRMPNIARRFLRKWWLNTAFASMRNSVSPWPADLMRPPDIHGEFMPTDTYFSEGWSARLATALANTEAGAREFVRRLCEDSPLPVSEVWANPSTLLAEVDMLAQRRESKRYGLAHSLAEQGNLPMYGMPTRVRELYVGTRESGATHQTEWVTIDRDLDLAVHEFAPGSVIVKDKREHVCVGFTGPLHGFLFRQPPGMHVVPMSPSFGDPFWMLECVNCGSWFRFDRQPDENIGDCVSCGRPMEPRRSIESREPLGFRTNFRPSSDVDSEGPSGRHRSIQSEAGALAFIPCAGSNLSIVVGAQTKTYRLNRGAVDANNPGAWLGFSAVLGEERLARRRREAFLDAQMISDDILGTPEAPPDFTPYVGQDAQRVSRIWLAAPKTTDALYLAPTTIPAGLALERVVGPRSLEGLTATQILDSLGRTSVRAAALSATFILVNRAALDLDVDPEEFDVIEPRIFRPAGGSAVPVLQFADHLVNGAGFCVALGGADPATGAPVIASLMASALNDSNEYPLIEFLREDHERTCEQGCYRCLLRYRNQPYHGLLDWRLGLAFLHALADSGYRCGLDGDFGSPALRAWPALVERDVWRLERQFARMQSRQLGALWAVRFDGSPKWAVIAHPLWDSACPSGLLLDAVNGLGGEPFVVVDSFNLARRPVTIRRAILEGP</sequence>
<dbReference type="GO" id="GO:0006289">
    <property type="term" value="P:nucleotide-excision repair"/>
    <property type="evidence" value="ECO:0007669"/>
    <property type="project" value="TreeGrafter"/>
</dbReference>
<feature type="region of interest" description="Disordered" evidence="3">
    <location>
        <begin position="175"/>
        <end position="195"/>
    </location>
</feature>
<dbReference type="InterPro" id="IPR014001">
    <property type="entry name" value="Helicase_ATP-bd"/>
</dbReference>
<evidence type="ECO:0000313" key="6">
    <source>
        <dbReference type="Proteomes" id="UP000075502"/>
    </source>
</evidence>
<dbReference type="GO" id="GO:0005524">
    <property type="term" value="F:ATP binding"/>
    <property type="evidence" value="ECO:0007669"/>
    <property type="project" value="UniProtKB-KW"/>
</dbReference>
<dbReference type="Proteomes" id="UP000075502">
    <property type="component" value="Unassembled WGS sequence"/>
</dbReference>
<dbReference type="Gene3D" id="3.40.50.300">
    <property type="entry name" value="P-loop containing nucleotide triphosphate hydrolases"/>
    <property type="match status" value="2"/>
</dbReference>
<dbReference type="EMBL" id="JEME01001522">
    <property type="protein sequence ID" value="KYG06936.1"/>
    <property type="molecule type" value="Genomic_DNA"/>
</dbReference>
<protein>
    <recommendedName>
        <fullName evidence="4">Helicase ATP-binding domain-containing protein</fullName>
    </recommendedName>
</protein>
<feature type="domain" description="Helicase ATP-binding" evidence="4">
    <location>
        <begin position="110"/>
        <end position="438"/>
    </location>
</feature>
<comment type="caution">
    <text evidence="5">The sequence shown here is derived from an EMBL/GenBank/DDBJ whole genome shotgun (WGS) entry which is preliminary data.</text>
</comment>
<dbReference type="Pfam" id="PF00270">
    <property type="entry name" value="DEAD"/>
    <property type="match status" value="1"/>
</dbReference>
<dbReference type="PROSITE" id="PS51192">
    <property type="entry name" value="HELICASE_ATP_BIND_1"/>
    <property type="match status" value="1"/>
</dbReference>
<accession>A0A150TQP5</accession>
<organism evidence="5 6">
    <name type="scientific">Sorangium cellulosum</name>
    <name type="common">Polyangium cellulosum</name>
    <dbReference type="NCBI Taxonomy" id="56"/>
    <lineage>
        <taxon>Bacteria</taxon>
        <taxon>Pseudomonadati</taxon>
        <taxon>Myxococcota</taxon>
        <taxon>Polyangia</taxon>
        <taxon>Polyangiales</taxon>
        <taxon>Polyangiaceae</taxon>
        <taxon>Sorangium</taxon>
    </lineage>
</organism>
<dbReference type="InterPro" id="IPR001650">
    <property type="entry name" value="Helicase_C-like"/>
</dbReference>
<dbReference type="PANTHER" id="PTHR47957">
    <property type="entry name" value="ATP-DEPENDENT HELICASE HRQ1"/>
    <property type="match status" value="1"/>
</dbReference>
<dbReference type="InterPro" id="IPR011545">
    <property type="entry name" value="DEAD/DEAH_box_helicase_dom"/>
</dbReference>